<accession>A0A069PMT9</accession>
<evidence type="ECO:0000313" key="1">
    <source>
        <dbReference type="EMBL" id="KDR41930.1"/>
    </source>
</evidence>
<name>A0A069PMT9_9BURK</name>
<evidence type="ECO:0000313" key="2">
    <source>
        <dbReference type="Proteomes" id="UP000027466"/>
    </source>
</evidence>
<dbReference type="EMBL" id="JFHC01000022">
    <property type="protein sequence ID" value="KDR41930.1"/>
    <property type="molecule type" value="Genomic_DNA"/>
</dbReference>
<comment type="caution">
    <text evidence="1">The sequence shown here is derived from an EMBL/GenBank/DDBJ whole genome shotgun (WGS) entry which is preliminary data.</text>
</comment>
<reference evidence="1 2" key="1">
    <citation type="submission" date="2014-03" db="EMBL/GenBank/DDBJ databases">
        <title>Draft Genome Sequences of Four Burkholderia Strains.</title>
        <authorList>
            <person name="Liu X.Y."/>
            <person name="Li C.X."/>
            <person name="Xu J.H."/>
        </authorList>
    </citation>
    <scope>NUCLEOTIDE SEQUENCE [LARGE SCALE GENOMIC DNA]</scope>
    <source>
        <strain evidence="1 2">DSM 50014</strain>
    </source>
</reference>
<dbReference type="Proteomes" id="UP000027466">
    <property type="component" value="Unassembled WGS sequence"/>
</dbReference>
<keyword evidence="2" id="KW-1185">Reference proteome</keyword>
<dbReference type="RefSeq" id="WP_035934482.1">
    <property type="nucleotide sequence ID" value="NZ_CADFFX010000010.1"/>
</dbReference>
<dbReference type="AlphaFoldDB" id="A0A069PMT9"/>
<protein>
    <submittedName>
        <fullName evidence="1">Uncharacterized protein</fullName>
    </submittedName>
</protein>
<gene>
    <name evidence="1" type="ORF">BG61_14530</name>
</gene>
<proteinExistence type="predicted"/>
<organism evidence="1 2">
    <name type="scientific">Caballeronia glathei</name>
    <dbReference type="NCBI Taxonomy" id="60547"/>
    <lineage>
        <taxon>Bacteria</taxon>
        <taxon>Pseudomonadati</taxon>
        <taxon>Pseudomonadota</taxon>
        <taxon>Betaproteobacteria</taxon>
        <taxon>Burkholderiales</taxon>
        <taxon>Burkholderiaceae</taxon>
        <taxon>Caballeronia</taxon>
    </lineage>
</organism>
<sequence>MYRPVITKFQYTRMRGKRRTYDVTLNVVQKASGVCVYAGWVQFEHDIKGTGVVLPLIAKTRDEAIREARGRIEKNIEDLAGVVE</sequence>